<comment type="caution">
    <text evidence="1">The sequence shown here is derived from an EMBL/GenBank/DDBJ whole genome shotgun (WGS) entry which is preliminary data.</text>
</comment>
<reference evidence="1 2" key="1">
    <citation type="journal article" date="2018" name="Sci. Data">
        <title>The draft genome sequence of cork oak.</title>
        <authorList>
            <person name="Ramos A.M."/>
            <person name="Usie A."/>
            <person name="Barbosa P."/>
            <person name="Barros P.M."/>
            <person name="Capote T."/>
            <person name="Chaves I."/>
            <person name="Simoes F."/>
            <person name="Abreu I."/>
            <person name="Carrasquinho I."/>
            <person name="Faro C."/>
            <person name="Guimaraes J.B."/>
            <person name="Mendonca D."/>
            <person name="Nobrega F."/>
            <person name="Rodrigues L."/>
            <person name="Saibo N.J.M."/>
            <person name="Varela M.C."/>
            <person name="Egas C."/>
            <person name="Matos J."/>
            <person name="Miguel C.M."/>
            <person name="Oliveira M.M."/>
            <person name="Ricardo C.P."/>
            <person name="Goncalves S."/>
        </authorList>
    </citation>
    <scope>NUCLEOTIDE SEQUENCE [LARGE SCALE GENOMIC DNA]</scope>
    <source>
        <strain evidence="2">cv. HL8</strain>
    </source>
</reference>
<sequence length="111" mass="12379">MLATQMQLLRYTPLPGLCIVCYLLIFKEQTIPKCCQLKMQAYLLLVSERGHFKAAIFDDTVISVSTGILDVGLLYGVLYVFNERLSPPSPVTFVLPELLDFIAANKGDHSV</sequence>
<evidence type="ECO:0000313" key="1">
    <source>
        <dbReference type="EMBL" id="KAK7848104.1"/>
    </source>
</evidence>
<dbReference type="Proteomes" id="UP000237347">
    <property type="component" value="Unassembled WGS sequence"/>
</dbReference>
<dbReference type="AlphaFoldDB" id="A0AAW0LB63"/>
<protein>
    <submittedName>
        <fullName evidence="1">Uncharacterized protein</fullName>
    </submittedName>
</protein>
<proteinExistence type="predicted"/>
<gene>
    <name evidence="1" type="ORF">CFP56_005586</name>
</gene>
<evidence type="ECO:0000313" key="2">
    <source>
        <dbReference type="Proteomes" id="UP000237347"/>
    </source>
</evidence>
<accession>A0AAW0LB63</accession>
<keyword evidence="2" id="KW-1185">Reference proteome</keyword>
<dbReference type="EMBL" id="PKMF04000132">
    <property type="protein sequence ID" value="KAK7848104.1"/>
    <property type="molecule type" value="Genomic_DNA"/>
</dbReference>
<name>A0AAW0LB63_QUESU</name>
<organism evidence="1 2">
    <name type="scientific">Quercus suber</name>
    <name type="common">Cork oak</name>
    <dbReference type="NCBI Taxonomy" id="58331"/>
    <lineage>
        <taxon>Eukaryota</taxon>
        <taxon>Viridiplantae</taxon>
        <taxon>Streptophyta</taxon>
        <taxon>Embryophyta</taxon>
        <taxon>Tracheophyta</taxon>
        <taxon>Spermatophyta</taxon>
        <taxon>Magnoliopsida</taxon>
        <taxon>eudicotyledons</taxon>
        <taxon>Gunneridae</taxon>
        <taxon>Pentapetalae</taxon>
        <taxon>rosids</taxon>
        <taxon>fabids</taxon>
        <taxon>Fagales</taxon>
        <taxon>Fagaceae</taxon>
        <taxon>Quercus</taxon>
    </lineage>
</organism>